<dbReference type="GO" id="GO:0005886">
    <property type="term" value="C:plasma membrane"/>
    <property type="evidence" value="ECO:0007669"/>
    <property type="project" value="UniProtKB-SubCell"/>
</dbReference>
<evidence type="ECO:0000256" key="4">
    <source>
        <dbReference type="ARBA" id="ARBA00022475"/>
    </source>
</evidence>
<organism evidence="10 11">
    <name type="scientific">Tsukamurella conjunctivitidis</name>
    <dbReference type="NCBI Taxonomy" id="2592068"/>
    <lineage>
        <taxon>Bacteria</taxon>
        <taxon>Bacillati</taxon>
        <taxon>Actinomycetota</taxon>
        <taxon>Actinomycetes</taxon>
        <taxon>Mycobacteriales</taxon>
        <taxon>Tsukamurellaceae</taxon>
        <taxon>Tsukamurella</taxon>
    </lineage>
</organism>
<evidence type="ECO:0000256" key="6">
    <source>
        <dbReference type="ARBA" id="ARBA00022692"/>
    </source>
</evidence>
<dbReference type="PANTHER" id="PTHR36106">
    <property type="entry name" value="ANAEROBIC C4-DICARBOXYLATE TRANSPORTER DCUB"/>
    <property type="match status" value="1"/>
</dbReference>
<keyword evidence="4" id="KW-1003">Cell membrane</keyword>
<dbReference type="Proteomes" id="UP000319375">
    <property type="component" value="Unassembled WGS sequence"/>
</dbReference>
<accession>A0A5C5RGD5</accession>
<evidence type="ECO:0000256" key="9">
    <source>
        <dbReference type="SAM" id="Phobius"/>
    </source>
</evidence>
<evidence type="ECO:0000256" key="7">
    <source>
        <dbReference type="ARBA" id="ARBA00022989"/>
    </source>
</evidence>
<keyword evidence="6 9" id="KW-0812">Transmembrane</keyword>
<comment type="caution">
    <text evidence="10">The sequence shown here is derived from an EMBL/GenBank/DDBJ whole genome shotgun (WGS) entry which is preliminary data.</text>
</comment>
<name>A0A5C5RGD5_9ACTN</name>
<evidence type="ECO:0000313" key="11">
    <source>
        <dbReference type="Proteomes" id="UP000319375"/>
    </source>
</evidence>
<dbReference type="EMBL" id="VIGX01000142">
    <property type="protein sequence ID" value="TWS22149.1"/>
    <property type="molecule type" value="Genomic_DNA"/>
</dbReference>
<sequence>MDWIKFALEIAVVLVCIAIGSRMGGIALGFWGGVGMVVIVTVFREPAADPPMDVMLI</sequence>
<comment type="subcellular location">
    <subcellularLocation>
        <location evidence="1">Cell inner membrane</location>
        <topology evidence="1">Multi-pass membrane protein</topology>
    </subcellularLocation>
</comment>
<protein>
    <submittedName>
        <fullName evidence="10">C4-dicarboxylate ABC transporter</fullName>
    </submittedName>
</protein>
<gene>
    <name evidence="10" type="ORF">FK530_24760</name>
</gene>
<evidence type="ECO:0000313" key="10">
    <source>
        <dbReference type="EMBL" id="TWS22149.1"/>
    </source>
</evidence>
<proteinExistence type="inferred from homology"/>
<dbReference type="Pfam" id="PF03605">
    <property type="entry name" value="DcuA_DcuB"/>
    <property type="match status" value="1"/>
</dbReference>
<dbReference type="PANTHER" id="PTHR36106:SF3">
    <property type="entry name" value="ANAEROBIC C4-DICARBOXYLATE TRANSPORTER DCUB"/>
    <property type="match status" value="1"/>
</dbReference>
<keyword evidence="7 9" id="KW-1133">Transmembrane helix</keyword>
<evidence type="ECO:0000256" key="5">
    <source>
        <dbReference type="ARBA" id="ARBA00022519"/>
    </source>
</evidence>
<evidence type="ECO:0000256" key="2">
    <source>
        <dbReference type="ARBA" id="ARBA00006413"/>
    </source>
</evidence>
<feature type="non-terminal residue" evidence="10">
    <location>
        <position position="57"/>
    </location>
</feature>
<dbReference type="InterPro" id="IPR004668">
    <property type="entry name" value="Anaer_Dcu_memb_transpt"/>
</dbReference>
<comment type="similarity">
    <text evidence="2">Belongs to the DcuA/DcuB transporter (TC 2.A.13.1) family.</text>
</comment>
<feature type="transmembrane region" description="Helical" evidence="9">
    <location>
        <begin position="12"/>
        <end position="43"/>
    </location>
</feature>
<keyword evidence="3" id="KW-0813">Transport</keyword>
<reference evidence="10 11" key="1">
    <citation type="submission" date="2019-06" db="EMBL/GenBank/DDBJ databases">
        <title>Tsukamurella conjunctivitidis sp. nov., Tsukamurella assacharolytica sp. nov. and Tsukamurella sputae sp. nov. isolated from patients with conjunctivitis, bacteraemia (lymphoma) and respiratory infection (sputum) in Hong Kong.</title>
        <authorList>
            <person name="Teng J.L.L."/>
            <person name="Lee H.H."/>
            <person name="Fong J.Y.H."/>
            <person name="Fok K.M.N."/>
            <person name="Lau S.K.P."/>
            <person name="Woo P.C.Y."/>
        </authorList>
    </citation>
    <scope>NUCLEOTIDE SEQUENCE [LARGE SCALE GENOMIC DNA]</scope>
    <source>
        <strain evidence="10 11">HKU72</strain>
    </source>
</reference>
<evidence type="ECO:0000256" key="1">
    <source>
        <dbReference type="ARBA" id="ARBA00004429"/>
    </source>
</evidence>
<evidence type="ECO:0000256" key="8">
    <source>
        <dbReference type="ARBA" id="ARBA00023136"/>
    </source>
</evidence>
<keyword evidence="5" id="KW-0997">Cell inner membrane</keyword>
<keyword evidence="8 9" id="KW-0472">Membrane</keyword>
<keyword evidence="11" id="KW-1185">Reference proteome</keyword>
<evidence type="ECO:0000256" key="3">
    <source>
        <dbReference type="ARBA" id="ARBA00022448"/>
    </source>
</evidence>
<dbReference type="AlphaFoldDB" id="A0A5C5RGD5"/>
<dbReference type="GO" id="GO:0015556">
    <property type="term" value="F:C4-dicarboxylate transmembrane transporter activity"/>
    <property type="evidence" value="ECO:0007669"/>
    <property type="project" value="InterPro"/>
</dbReference>